<name>A0A1I3ZEZ9_9BACL</name>
<organism evidence="1 2">
    <name type="scientific">Brevibacillus centrosporus</name>
    <dbReference type="NCBI Taxonomy" id="54910"/>
    <lineage>
        <taxon>Bacteria</taxon>
        <taxon>Bacillati</taxon>
        <taxon>Bacillota</taxon>
        <taxon>Bacilli</taxon>
        <taxon>Bacillales</taxon>
        <taxon>Paenibacillaceae</taxon>
        <taxon>Brevibacillus</taxon>
    </lineage>
</organism>
<dbReference type="InterPro" id="IPR011051">
    <property type="entry name" value="RmlC_Cupin_sf"/>
</dbReference>
<dbReference type="EMBL" id="FORT01000013">
    <property type="protein sequence ID" value="SFK42542.1"/>
    <property type="molecule type" value="Genomic_DNA"/>
</dbReference>
<reference evidence="2" key="1">
    <citation type="submission" date="2016-10" db="EMBL/GenBank/DDBJ databases">
        <authorList>
            <person name="Varghese N."/>
            <person name="Submissions S."/>
        </authorList>
    </citation>
    <scope>NUCLEOTIDE SEQUENCE [LARGE SCALE GENOMIC DNA]</scope>
    <source>
        <strain evidence="2">OK042</strain>
    </source>
</reference>
<dbReference type="AlphaFoldDB" id="A0A1I3ZEZ9"/>
<dbReference type="InterPro" id="IPR052044">
    <property type="entry name" value="PKS_Associated_Protein"/>
</dbReference>
<gene>
    <name evidence="1" type="ORF">SAMN05518846_11351</name>
</gene>
<dbReference type="PANTHER" id="PTHR36114">
    <property type="entry name" value="16.7 KDA PROTEIN IN WHIE LOCUS"/>
    <property type="match status" value="1"/>
</dbReference>
<dbReference type="Gene3D" id="2.60.120.10">
    <property type="entry name" value="Jelly Rolls"/>
    <property type="match status" value="1"/>
</dbReference>
<keyword evidence="1" id="KW-0413">Isomerase</keyword>
<dbReference type="STRING" id="1884381.SAMN05518846_11351"/>
<dbReference type="Proteomes" id="UP000198915">
    <property type="component" value="Unassembled WGS sequence"/>
</dbReference>
<keyword evidence="2" id="KW-1185">Reference proteome</keyword>
<protein>
    <submittedName>
        <fullName evidence="1">Mannose-6-phosphate isomerase, cupin superfamily</fullName>
    </submittedName>
</protein>
<dbReference type="CDD" id="cd02226">
    <property type="entry name" value="cupin_YdbB-like"/>
    <property type="match status" value="1"/>
</dbReference>
<dbReference type="Pfam" id="PF06249">
    <property type="entry name" value="EutQ"/>
    <property type="match status" value="1"/>
</dbReference>
<sequence>MEKINISQHFSQFQGFSGPEVIGEMNGSSIKLEKLQGEFDWQQHDDKDELLYVIKGRLLMMYHERNIWVEAGELIVIPKGVAYKIFVPNGECHTLFIEPNQHLQAKLRRCS</sequence>
<proteinExistence type="predicted"/>
<dbReference type="InterPro" id="IPR014710">
    <property type="entry name" value="RmlC-like_jellyroll"/>
</dbReference>
<dbReference type="GeneID" id="301132901"/>
<dbReference type="InterPro" id="IPR010424">
    <property type="entry name" value="EutQ"/>
</dbReference>
<accession>A0A1I3ZEZ9</accession>
<dbReference type="SUPFAM" id="SSF51182">
    <property type="entry name" value="RmlC-like cupins"/>
    <property type="match status" value="1"/>
</dbReference>
<evidence type="ECO:0000313" key="2">
    <source>
        <dbReference type="Proteomes" id="UP000198915"/>
    </source>
</evidence>
<dbReference type="GO" id="GO:0016853">
    <property type="term" value="F:isomerase activity"/>
    <property type="evidence" value="ECO:0007669"/>
    <property type="project" value="UniProtKB-KW"/>
</dbReference>
<evidence type="ECO:0000313" key="1">
    <source>
        <dbReference type="EMBL" id="SFK42542.1"/>
    </source>
</evidence>
<dbReference type="PANTHER" id="PTHR36114:SF1">
    <property type="entry name" value="16.7 KDA PROTEIN IN WHIE LOCUS"/>
    <property type="match status" value="1"/>
</dbReference>
<dbReference type="RefSeq" id="WP_092272671.1">
    <property type="nucleotide sequence ID" value="NZ_BJOE01000022.1"/>
</dbReference>